<dbReference type="eggNOG" id="COG1670">
    <property type="taxonomic scope" value="Bacteria"/>
</dbReference>
<dbReference type="InterPro" id="IPR051531">
    <property type="entry name" value="N-acetyltransferase"/>
</dbReference>
<proteinExistence type="predicted"/>
<evidence type="ECO:0000259" key="1">
    <source>
        <dbReference type="PROSITE" id="PS51186"/>
    </source>
</evidence>
<sequence length="210" mass="23506">MTTDATQQTRLDDLSWPQRTDRLEIRPGRPEDAAAIWPWYRRPEVQEWTTVLPTDEAAHQERWLELLDSSVVGLHEDEIIAVGKIHRQPPWSQADVAAQARGLEAELGWVLDPAHQGRGLGTEFAAALLEIAFDGLDVRRVQAVCFADNTASWRIMERIGMRREAWERESSLHRSGRWLDALTYALLASEFYDPAAPGGPAGTPGDGADD</sequence>
<dbReference type="Proteomes" id="UP000023067">
    <property type="component" value="Unassembled WGS sequence"/>
</dbReference>
<comment type="caution">
    <text evidence="2">The sequence shown here is derived from an EMBL/GenBank/DDBJ whole genome shotgun (WGS) entry which is preliminary data.</text>
</comment>
<dbReference type="HOGENOM" id="CLU_013985_3_6_11"/>
<feature type="domain" description="N-acetyltransferase" evidence="1">
    <location>
        <begin position="23"/>
        <end position="189"/>
    </location>
</feature>
<evidence type="ECO:0000313" key="2">
    <source>
        <dbReference type="EMBL" id="EWS82519.1"/>
    </source>
</evidence>
<dbReference type="OrthoDB" id="9132139at2"/>
<name>Z9JWI9_9MICO</name>
<dbReference type="InterPro" id="IPR000182">
    <property type="entry name" value="GNAT_dom"/>
</dbReference>
<dbReference type="GO" id="GO:0016747">
    <property type="term" value="F:acyltransferase activity, transferring groups other than amino-acyl groups"/>
    <property type="evidence" value="ECO:0007669"/>
    <property type="project" value="InterPro"/>
</dbReference>
<dbReference type="InterPro" id="IPR016181">
    <property type="entry name" value="Acyl_CoA_acyltransferase"/>
</dbReference>
<evidence type="ECO:0000313" key="3">
    <source>
        <dbReference type="Proteomes" id="UP000023067"/>
    </source>
</evidence>
<reference evidence="2 3" key="1">
    <citation type="submission" date="2014-02" db="EMBL/GenBank/DDBJ databases">
        <title>Genome sequence of Brachybacterium phenoliresistens strain W13A50.</title>
        <authorList>
            <person name="Wang X."/>
        </authorList>
    </citation>
    <scope>NUCLEOTIDE SEQUENCE [LARGE SCALE GENOMIC DNA]</scope>
    <source>
        <strain evidence="2 3">W13A50</strain>
    </source>
</reference>
<dbReference type="PATRIC" id="fig|396014.3.peg.124"/>
<dbReference type="Gene3D" id="3.40.630.30">
    <property type="match status" value="1"/>
</dbReference>
<dbReference type="PANTHER" id="PTHR43792:SF1">
    <property type="entry name" value="N-ACETYLTRANSFERASE DOMAIN-CONTAINING PROTEIN"/>
    <property type="match status" value="1"/>
</dbReference>
<gene>
    <name evidence="2" type="ORF">BF93_05615</name>
</gene>
<keyword evidence="3" id="KW-1185">Reference proteome</keyword>
<dbReference type="Pfam" id="PF13302">
    <property type="entry name" value="Acetyltransf_3"/>
    <property type="match status" value="1"/>
</dbReference>
<accession>Z9JWI9</accession>
<dbReference type="CDD" id="cd04301">
    <property type="entry name" value="NAT_SF"/>
    <property type="match status" value="1"/>
</dbReference>
<dbReference type="RefSeq" id="WP_051486347.1">
    <property type="nucleotide sequence ID" value="NZ_KK069988.1"/>
</dbReference>
<organism evidence="2 3">
    <name type="scientific">Brachybacterium phenoliresistens</name>
    <dbReference type="NCBI Taxonomy" id="396014"/>
    <lineage>
        <taxon>Bacteria</taxon>
        <taxon>Bacillati</taxon>
        <taxon>Actinomycetota</taxon>
        <taxon>Actinomycetes</taxon>
        <taxon>Micrococcales</taxon>
        <taxon>Dermabacteraceae</taxon>
        <taxon>Brachybacterium</taxon>
    </lineage>
</organism>
<dbReference type="PROSITE" id="PS51186">
    <property type="entry name" value="GNAT"/>
    <property type="match status" value="1"/>
</dbReference>
<dbReference type="SUPFAM" id="SSF55729">
    <property type="entry name" value="Acyl-CoA N-acyltransferases (Nat)"/>
    <property type="match status" value="1"/>
</dbReference>
<dbReference type="AlphaFoldDB" id="Z9JWI9"/>
<dbReference type="PANTHER" id="PTHR43792">
    <property type="entry name" value="GNAT FAMILY, PUTATIVE (AFU_ORTHOLOGUE AFUA_3G00765)-RELATED-RELATED"/>
    <property type="match status" value="1"/>
</dbReference>
<dbReference type="EMBL" id="JDYK01000002">
    <property type="protein sequence ID" value="EWS82519.1"/>
    <property type="molecule type" value="Genomic_DNA"/>
</dbReference>
<dbReference type="STRING" id="396014.BF93_05615"/>
<protein>
    <recommendedName>
        <fullName evidence="1">N-acetyltransferase domain-containing protein</fullName>
    </recommendedName>
</protein>